<dbReference type="EMBL" id="JBICBT010000209">
    <property type="protein sequence ID" value="KAL3120490.1"/>
    <property type="molecule type" value="Genomic_DNA"/>
</dbReference>
<proteinExistence type="predicted"/>
<dbReference type="InterPro" id="IPR044736">
    <property type="entry name" value="Gid1/RanBPM/SPLA_SPRY"/>
</dbReference>
<dbReference type="Gene3D" id="2.60.120.920">
    <property type="match status" value="3"/>
</dbReference>
<feature type="domain" description="SPRY" evidence="2">
    <location>
        <begin position="221"/>
        <end position="320"/>
    </location>
</feature>
<dbReference type="PANTHER" id="PTHR12381:SF56">
    <property type="entry name" value="B30.2_SPRY DOMAIN-CONTAINING PROTEIN-RELATED"/>
    <property type="match status" value="1"/>
</dbReference>
<accession>A0ABD2M117</accession>
<gene>
    <name evidence="3" type="ORF">niasHT_000608</name>
</gene>
<evidence type="ECO:0000313" key="4">
    <source>
        <dbReference type="Proteomes" id="UP001620626"/>
    </source>
</evidence>
<dbReference type="SMART" id="SM00449">
    <property type="entry name" value="SPRY"/>
    <property type="match status" value="2"/>
</dbReference>
<organism evidence="3 4">
    <name type="scientific">Heterodera trifolii</name>
    <dbReference type="NCBI Taxonomy" id="157864"/>
    <lineage>
        <taxon>Eukaryota</taxon>
        <taxon>Metazoa</taxon>
        <taxon>Ecdysozoa</taxon>
        <taxon>Nematoda</taxon>
        <taxon>Chromadorea</taxon>
        <taxon>Rhabditida</taxon>
        <taxon>Tylenchina</taxon>
        <taxon>Tylenchomorpha</taxon>
        <taxon>Tylenchoidea</taxon>
        <taxon>Heteroderidae</taxon>
        <taxon>Heteroderinae</taxon>
        <taxon>Heterodera</taxon>
    </lineage>
</organism>
<feature type="region of interest" description="Disordered" evidence="1">
    <location>
        <begin position="39"/>
        <end position="75"/>
    </location>
</feature>
<dbReference type="Pfam" id="PF00622">
    <property type="entry name" value="SPRY"/>
    <property type="match status" value="2"/>
</dbReference>
<dbReference type="SUPFAM" id="SSF49899">
    <property type="entry name" value="Concanavalin A-like lectins/glucanases"/>
    <property type="match status" value="2"/>
</dbReference>
<feature type="compositionally biased region" description="Polar residues" evidence="1">
    <location>
        <begin position="1"/>
        <end position="11"/>
    </location>
</feature>
<feature type="region of interest" description="Disordered" evidence="1">
    <location>
        <begin position="1"/>
        <end position="23"/>
    </location>
</feature>
<reference evidence="3 4" key="1">
    <citation type="submission" date="2024-10" db="EMBL/GenBank/DDBJ databases">
        <authorList>
            <person name="Kim D."/>
        </authorList>
    </citation>
    <scope>NUCLEOTIDE SEQUENCE [LARGE SCALE GENOMIC DNA]</scope>
    <source>
        <strain evidence="3">BH-2024</strain>
    </source>
</reference>
<name>A0ABD2M117_9BILA</name>
<keyword evidence="4" id="KW-1185">Reference proteome</keyword>
<dbReference type="AlphaFoldDB" id="A0ABD2M117"/>
<sequence length="507" mass="57032">MSIPTGPTNGTAEADKALFPNLSPSEELRLLRARIQQLEKMEQQQQQNMEMESSSNGNSNEFVQSGNETQQEHQKGHFEQLMSIVREEQSAKFVTMENFLVDQLLHQQTNFLAKIDELAKIFDNFVGIENSVARFKQFENFVGVLKDRFGKELLNAVHSDFRPKIAEKFSNPPQNCWNANDCHGDIQIFGPECLTVQHKGNERGRRIRSLFAQFPIPNSDSGIFYYEIKFINLESYGYQSDGTFWVNGFCVSGKLRFAEGDTVGCGVNLATGRIILTKNGLRLDTTKMFAVASSADDPLFPCVSLCESNDKIMANFGPNFKFDPSAVEVLLNPHKNCWDDTYCHKQLQIFDDDGLMVIYIGGTNGWRSVFAEQSTFYFEIKLAVVKNFALVGFAYKKEPFTEIRERRGTFAFEGDATLWADGSGREGHVKFSRGDVVGCAIIIRYNPQIHQIIFTKNGQRLETADLSAPYSDDDPPLFPCISLQNSGDLAVANFGPNFKFDVSTING</sequence>
<evidence type="ECO:0000256" key="1">
    <source>
        <dbReference type="SAM" id="MobiDB-lite"/>
    </source>
</evidence>
<dbReference type="Proteomes" id="UP001620626">
    <property type="component" value="Unassembled WGS sequence"/>
</dbReference>
<protein>
    <recommendedName>
        <fullName evidence="2">SPRY domain-containing protein</fullName>
    </recommendedName>
</protein>
<comment type="caution">
    <text evidence="3">The sequence shown here is derived from an EMBL/GenBank/DDBJ whole genome shotgun (WGS) entry which is preliminary data.</text>
</comment>
<dbReference type="InterPro" id="IPR013320">
    <property type="entry name" value="ConA-like_dom_sf"/>
</dbReference>
<feature type="compositionally biased region" description="Low complexity" evidence="1">
    <location>
        <begin position="43"/>
        <end position="61"/>
    </location>
</feature>
<evidence type="ECO:0000259" key="2">
    <source>
        <dbReference type="SMART" id="SM00449"/>
    </source>
</evidence>
<evidence type="ECO:0000313" key="3">
    <source>
        <dbReference type="EMBL" id="KAL3120490.1"/>
    </source>
</evidence>
<dbReference type="InterPro" id="IPR003877">
    <property type="entry name" value="SPRY_dom"/>
</dbReference>
<dbReference type="CDD" id="cd12885">
    <property type="entry name" value="SPRY_RanBP_like"/>
    <property type="match status" value="2"/>
</dbReference>
<feature type="domain" description="SPRY" evidence="2">
    <location>
        <begin position="373"/>
        <end position="498"/>
    </location>
</feature>
<dbReference type="InterPro" id="IPR043136">
    <property type="entry name" value="B30.2/SPRY_sf"/>
</dbReference>
<dbReference type="PANTHER" id="PTHR12381">
    <property type="entry name" value="HETEROGENEOUS NUCLEAR RIBONUCLEOPROTEIN U FAMILY MEMBER"/>
    <property type="match status" value="1"/>
</dbReference>